<comment type="subcellular location">
    <subcellularLocation>
        <location evidence="1">Membrane</location>
        <topology evidence="1">Multi-pass membrane protein</topology>
    </subcellularLocation>
</comment>
<feature type="transmembrane region" description="Helical" evidence="6">
    <location>
        <begin position="35"/>
        <end position="56"/>
    </location>
</feature>
<protein>
    <recommendedName>
        <fullName evidence="7">Rhodopsin domain-containing protein</fullName>
    </recommendedName>
</protein>
<name>A0A2C5Z337_9HYPO</name>
<gene>
    <name evidence="8" type="ORF">CDD82_5102</name>
</gene>
<evidence type="ECO:0000256" key="3">
    <source>
        <dbReference type="ARBA" id="ARBA00022989"/>
    </source>
</evidence>
<feature type="transmembrane region" description="Helical" evidence="6">
    <location>
        <begin position="248"/>
        <end position="274"/>
    </location>
</feature>
<comment type="caution">
    <text evidence="8">The sequence shown here is derived from an EMBL/GenBank/DDBJ whole genome shotgun (WGS) entry which is preliminary data.</text>
</comment>
<feature type="domain" description="Rhodopsin" evidence="7">
    <location>
        <begin position="52"/>
        <end position="168"/>
    </location>
</feature>
<evidence type="ECO:0000259" key="7">
    <source>
        <dbReference type="Pfam" id="PF20684"/>
    </source>
</evidence>
<keyword evidence="9" id="KW-1185">Reference proteome</keyword>
<evidence type="ECO:0000256" key="5">
    <source>
        <dbReference type="ARBA" id="ARBA00038359"/>
    </source>
</evidence>
<feature type="transmembrane region" description="Helical" evidence="6">
    <location>
        <begin position="181"/>
        <end position="202"/>
    </location>
</feature>
<dbReference type="EMBL" id="NJEU01000454">
    <property type="protein sequence ID" value="PHH74102.1"/>
    <property type="molecule type" value="Genomic_DNA"/>
</dbReference>
<evidence type="ECO:0000256" key="1">
    <source>
        <dbReference type="ARBA" id="ARBA00004141"/>
    </source>
</evidence>
<dbReference type="PANTHER" id="PTHR33048:SF158">
    <property type="entry name" value="MEMBRANE PROTEIN PTH11-LIKE, PUTATIVE-RELATED"/>
    <property type="match status" value="1"/>
</dbReference>
<feature type="transmembrane region" description="Helical" evidence="6">
    <location>
        <begin position="147"/>
        <end position="169"/>
    </location>
</feature>
<feature type="transmembrane region" description="Helical" evidence="6">
    <location>
        <begin position="68"/>
        <end position="86"/>
    </location>
</feature>
<dbReference type="Pfam" id="PF20684">
    <property type="entry name" value="Fung_rhodopsin"/>
    <property type="match status" value="2"/>
</dbReference>
<feature type="transmembrane region" description="Helical" evidence="6">
    <location>
        <begin position="111"/>
        <end position="135"/>
    </location>
</feature>
<dbReference type="InterPro" id="IPR049326">
    <property type="entry name" value="Rhodopsin_dom_fungi"/>
</dbReference>
<proteinExistence type="inferred from homology"/>
<dbReference type="AlphaFoldDB" id="A0A2C5Z337"/>
<organism evidence="8 9">
    <name type="scientific">Ophiocordyceps australis</name>
    <dbReference type="NCBI Taxonomy" id="1399860"/>
    <lineage>
        <taxon>Eukaryota</taxon>
        <taxon>Fungi</taxon>
        <taxon>Dikarya</taxon>
        <taxon>Ascomycota</taxon>
        <taxon>Pezizomycotina</taxon>
        <taxon>Sordariomycetes</taxon>
        <taxon>Hypocreomycetidae</taxon>
        <taxon>Hypocreales</taxon>
        <taxon>Ophiocordycipitaceae</taxon>
        <taxon>Ophiocordyceps</taxon>
    </lineage>
</organism>
<keyword evidence="3 6" id="KW-1133">Transmembrane helix</keyword>
<dbReference type="GO" id="GO:0016020">
    <property type="term" value="C:membrane"/>
    <property type="evidence" value="ECO:0007669"/>
    <property type="project" value="UniProtKB-SubCell"/>
</dbReference>
<evidence type="ECO:0000256" key="4">
    <source>
        <dbReference type="ARBA" id="ARBA00023136"/>
    </source>
</evidence>
<comment type="similarity">
    <text evidence="5">Belongs to the SAT4 family.</text>
</comment>
<keyword evidence="4 6" id="KW-0472">Membrane</keyword>
<evidence type="ECO:0000313" key="8">
    <source>
        <dbReference type="EMBL" id="PHH74102.1"/>
    </source>
</evidence>
<dbReference type="Proteomes" id="UP000224854">
    <property type="component" value="Unassembled WGS sequence"/>
</dbReference>
<keyword evidence="2 6" id="KW-0812">Transmembrane</keyword>
<evidence type="ECO:0000256" key="2">
    <source>
        <dbReference type="ARBA" id="ARBA00022692"/>
    </source>
</evidence>
<dbReference type="OrthoDB" id="4916771at2759"/>
<dbReference type="PANTHER" id="PTHR33048">
    <property type="entry name" value="PTH11-LIKE INTEGRAL MEMBRANE PROTEIN (AFU_ORTHOLOGUE AFUA_5G11245)"/>
    <property type="match status" value="1"/>
</dbReference>
<evidence type="ECO:0000313" key="9">
    <source>
        <dbReference type="Proteomes" id="UP000224854"/>
    </source>
</evidence>
<dbReference type="InterPro" id="IPR052337">
    <property type="entry name" value="SAT4-like"/>
</dbReference>
<feature type="domain" description="Rhodopsin" evidence="7">
    <location>
        <begin position="178"/>
        <end position="275"/>
    </location>
</feature>
<sequence length="382" mass="42784">MPVFARLDLGTTPLVPPPSGQESNFVDPVSYANQYYIVAGICTALMTMLVVVRLYIRFLITRTPWWDDLTVVIALFSQAAYTGVIIKEGSYGLGVHAWNVPVAQFAQFNRFAIPSAILTAPAIYFTKLTLLLLYLRLFWLNRPVQMGIWAGIAFCTVFYTAALFLNIFIKEQVPLLRVTYSIAVVGVVTDVYIITLPLLAITQLHLSKAKKWRVAAVFLTGLLGVVMSVLGCVYRFRLDLMDSTYSVLSVYIVNTVEVDIGIICTCLPLLGALFKSDFKDAWWRSSFRSLRHRLFSTRATSHASMEPRSINSGASSHDRAQFKHMEHGEDNVELVAHSLVLNAMRKESASPFGSDTGIWRKMTIEQRGGDKESRELDTAHQV</sequence>
<evidence type="ECO:0000256" key="6">
    <source>
        <dbReference type="SAM" id="Phobius"/>
    </source>
</evidence>
<feature type="transmembrane region" description="Helical" evidence="6">
    <location>
        <begin position="214"/>
        <end position="236"/>
    </location>
</feature>
<accession>A0A2C5Z337</accession>
<reference evidence="8 9" key="1">
    <citation type="submission" date="2017-06" db="EMBL/GenBank/DDBJ databases">
        <title>Ant-infecting Ophiocordyceps genomes reveal a high diversity of potential behavioral manipulation genes and a possible major role for enterotoxins.</title>
        <authorList>
            <person name="De Bekker C."/>
            <person name="Evans H.C."/>
            <person name="Brachmann A."/>
            <person name="Hughes D.P."/>
        </authorList>
    </citation>
    <scope>NUCLEOTIDE SEQUENCE [LARGE SCALE GENOMIC DNA]</scope>
    <source>
        <strain evidence="8 9">1348a</strain>
    </source>
</reference>